<evidence type="ECO:0000313" key="2">
    <source>
        <dbReference type="EMBL" id="MDC0713431.1"/>
    </source>
</evidence>
<dbReference type="NCBIfam" id="TIGR00702">
    <property type="entry name" value="YcaO-type kinase domain"/>
    <property type="match status" value="1"/>
</dbReference>
<comment type="caution">
    <text evidence="2">The sequence shown here is derived from an EMBL/GenBank/DDBJ whole genome shotgun (WGS) entry which is preliminary data.</text>
</comment>
<reference evidence="2 3" key="1">
    <citation type="submission" date="2022-11" db="EMBL/GenBank/DDBJ databases">
        <title>Minimal conservation of predation-associated metabolite biosynthetic gene clusters underscores biosynthetic potential of Myxococcota including descriptions for ten novel species: Archangium lansinium sp. nov., Myxococcus landrumus sp. nov., Nannocystis bai.</title>
        <authorList>
            <person name="Ahearne A."/>
            <person name="Stevens C."/>
            <person name="Dowd S."/>
        </authorList>
    </citation>
    <scope>NUCLEOTIDE SEQUENCE [LARGE SCALE GENOMIC DNA]</scope>
    <source>
        <strain evidence="2 3">NCWAL01</strain>
    </source>
</reference>
<dbReference type="Proteomes" id="UP001221838">
    <property type="component" value="Unassembled WGS sequence"/>
</dbReference>
<protein>
    <submittedName>
        <fullName evidence="2">TOMM leader peptide-binding protein</fullName>
    </submittedName>
</protein>
<keyword evidence="3" id="KW-1185">Reference proteome</keyword>
<evidence type="ECO:0000259" key="1">
    <source>
        <dbReference type="PROSITE" id="PS51664"/>
    </source>
</evidence>
<dbReference type="PANTHER" id="PTHR37809">
    <property type="entry name" value="RIBOSOMAL PROTEIN S12 METHYLTHIOTRANSFERASE ACCESSORY FACTOR YCAO"/>
    <property type="match status" value="1"/>
</dbReference>
<gene>
    <name evidence="2" type="ORF">POL68_33515</name>
</gene>
<feature type="domain" description="YcaO" evidence="1">
    <location>
        <begin position="382"/>
        <end position="738"/>
    </location>
</feature>
<dbReference type="NCBIfam" id="TIGR03882">
    <property type="entry name" value="cyclo_dehyd_2"/>
    <property type="match status" value="1"/>
</dbReference>
<name>A0ABT5DM46_9BACT</name>
<dbReference type="InterPro" id="IPR027624">
    <property type="entry name" value="TOMM_cyclo_SagD"/>
</dbReference>
<dbReference type="EMBL" id="JAQNDM010000002">
    <property type="protein sequence ID" value="MDC0713431.1"/>
    <property type="molecule type" value="Genomic_DNA"/>
</dbReference>
<evidence type="ECO:0000313" key="3">
    <source>
        <dbReference type="Proteomes" id="UP001221838"/>
    </source>
</evidence>
<accession>A0ABT5DM46</accession>
<dbReference type="InterPro" id="IPR022291">
    <property type="entry name" value="Bacteriocin_synth_cyclodeHase"/>
</dbReference>
<dbReference type="Gene3D" id="3.90.930.60">
    <property type="match status" value="1"/>
</dbReference>
<dbReference type="PROSITE" id="PS51664">
    <property type="entry name" value="YCAO"/>
    <property type="match status" value="1"/>
</dbReference>
<dbReference type="Pfam" id="PF21084">
    <property type="entry name" value="WHD_DUF4423_like"/>
    <property type="match status" value="1"/>
</dbReference>
<dbReference type="InterPro" id="IPR003776">
    <property type="entry name" value="YcaO-like_dom"/>
</dbReference>
<proteinExistence type="predicted"/>
<dbReference type="Gene3D" id="3.40.50.720">
    <property type="entry name" value="NAD(P)-binding Rossmann-like Domain"/>
    <property type="match status" value="1"/>
</dbReference>
<dbReference type="InterPro" id="IPR049274">
    <property type="entry name" value="LynD/TruD_wHTH-like"/>
</dbReference>
<dbReference type="Gene3D" id="3.30.160.660">
    <property type="match status" value="1"/>
</dbReference>
<dbReference type="Gene3D" id="3.30.1330.230">
    <property type="match status" value="2"/>
</dbReference>
<dbReference type="Pfam" id="PF02624">
    <property type="entry name" value="YcaO"/>
    <property type="match status" value="1"/>
</dbReference>
<dbReference type="Gene3D" id="3.30.40.250">
    <property type="match status" value="1"/>
</dbReference>
<dbReference type="PANTHER" id="PTHR37809:SF1">
    <property type="entry name" value="RIBOSOMAL PROTEIN S12 METHYLTHIOTRANSFERASE ACCESSORY FACTOR YCAO"/>
    <property type="match status" value="1"/>
</dbReference>
<organism evidence="2 3">
    <name type="scientific">Stigmatella ashevillensis</name>
    <dbReference type="NCBI Taxonomy" id="2995309"/>
    <lineage>
        <taxon>Bacteria</taxon>
        <taxon>Pseudomonadati</taxon>
        <taxon>Myxococcota</taxon>
        <taxon>Myxococcia</taxon>
        <taxon>Myxococcales</taxon>
        <taxon>Cystobacterineae</taxon>
        <taxon>Archangiaceae</taxon>
        <taxon>Stigmatella</taxon>
    </lineage>
</organism>
<dbReference type="NCBIfam" id="TIGR03604">
    <property type="entry name" value="TOMM_cyclo_SagD"/>
    <property type="match status" value="1"/>
</dbReference>
<dbReference type="RefSeq" id="WP_272143688.1">
    <property type="nucleotide sequence ID" value="NZ_JAQNDM010000002.1"/>
</dbReference>
<sequence>MSDLLRRVLQFKPHLRTEQLDTDRFFLIGEREQFMLAGKVQVLVASMLDGRRSVSDIVSALEGQVSAPEVLYALSMMEKRGYAVDVAPGFPPEAAAFWQSLGVAPTEAAARLAASPVSVHALDGWDAAPLTDALKGAGLTVQDNGALQAVLVHDYLSPELEAFNQQALKQQTPWFLVKPTGTTPWAGPVLRPGQGPCWACLAHRLRWNRPVEAYLNGRKGSRGPPRLPPRAELPASLQAGLHLAVTALARWIATGGKGSLGQTLLAWEFSQQFQLTEHTVVRRPQCPACGDPELLKTRGAQPVVLQARPRGFTEDNGFRSISPEETFARLQHQISPLTGVLSSLGPLESRNHPLRPTFGASYFTPVRSESPDFNEFHALSLGKGRTPFQSRASALGEGIERWSALFQGDEPRMRAPWAALRAEAFQPKDLLLFSDAQYRDRAALNTKYRLPRAAVPLPFDEAVEVDWTPVWSLTHERRRYLPTAYCYTRYPAPPEARFSPADSNGHAAGNCVEEAILQGFLELAERDATAVWWYNRLRRPGVNLASFHEPYFQALMDHHRSHGWRLWALDLTHDLGIPTFVALGHNARGDRHCVGFGAHLDARIALQRALTEFNQIFDPQEKLPSPWVVAELEDPSFLFPDEQQPERTPSDYPVTPQEDIREDVRTCVARAARAGLETLVLDLTRPDVGLNVVKVVVPGLRHFWPRFAPGRLYEVPVRLGWRDRPLDEAQLNPVPLFL</sequence>